<evidence type="ECO:0000313" key="1">
    <source>
        <dbReference type="EMBL" id="CDW45627.1"/>
    </source>
</evidence>
<dbReference type="AlphaFoldDB" id="A0A0K2V644"/>
<protein>
    <submittedName>
        <fullName evidence="1">Uncharacterized protein</fullName>
    </submittedName>
</protein>
<name>A0A0K2V644_LEPSM</name>
<sequence>QILIHIKNTKLRLSLQRGKTPPSPGSLIYELQTNKEMTQKLENFKAVFTSTNFYFVPFLWQTFEAKVGKSTIFYTF</sequence>
<reference evidence="1" key="1">
    <citation type="submission" date="2014-05" db="EMBL/GenBank/DDBJ databases">
        <authorList>
            <person name="Chronopoulou M."/>
        </authorList>
    </citation>
    <scope>NUCLEOTIDE SEQUENCE</scope>
    <source>
        <tissue evidence="1">Whole organism</tissue>
    </source>
</reference>
<dbReference type="EMBL" id="HACA01028266">
    <property type="protein sequence ID" value="CDW45627.1"/>
    <property type="molecule type" value="Transcribed_RNA"/>
</dbReference>
<organism evidence="1">
    <name type="scientific">Lepeophtheirus salmonis</name>
    <name type="common">Salmon louse</name>
    <name type="synonym">Caligus salmonis</name>
    <dbReference type="NCBI Taxonomy" id="72036"/>
    <lineage>
        <taxon>Eukaryota</taxon>
        <taxon>Metazoa</taxon>
        <taxon>Ecdysozoa</taxon>
        <taxon>Arthropoda</taxon>
        <taxon>Crustacea</taxon>
        <taxon>Multicrustacea</taxon>
        <taxon>Hexanauplia</taxon>
        <taxon>Copepoda</taxon>
        <taxon>Siphonostomatoida</taxon>
        <taxon>Caligidae</taxon>
        <taxon>Lepeophtheirus</taxon>
    </lineage>
</organism>
<accession>A0A0K2V644</accession>
<proteinExistence type="predicted"/>
<feature type="non-terminal residue" evidence="1">
    <location>
        <position position="1"/>
    </location>
</feature>